<name>R9ZWI4_9CAUD</name>
<dbReference type="GeneID" id="16881046"/>
<dbReference type="KEGG" id="vg:16881046"/>
<accession>R9ZWI4</accession>
<evidence type="ECO:0000313" key="2">
    <source>
        <dbReference type="Proteomes" id="UP000014731"/>
    </source>
</evidence>
<keyword evidence="2" id="KW-1185">Reference proteome</keyword>
<sequence>MKLSIETSKLQGASQYNWIAKVDSVKYDAFKMNYPGSVAYGQTDEHAYNKLKAILEKMGHTVIEEEDETTPRIKTDELGWSEIVNLIGNEDISPAEILTEIALDKQSVEKDTLIAETKLQRLKAKELQLKASALHVMKYIKKEFPLVVINDGFIVVVTRDAITIESNVIK</sequence>
<evidence type="ECO:0000313" key="1">
    <source>
        <dbReference type="EMBL" id="AGO47466.1"/>
    </source>
</evidence>
<protein>
    <submittedName>
        <fullName evidence="1">Uncharacterized protein</fullName>
    </submittedName>
</protein>
<dbReference type="Proteomes" id="UP000014731">
    <property type="component" value="Segment"/>
</dbReference>
<reference evidence="1 2" key="1">
    <citation type="journal article" date="2013" name="Proc. Natl. Acad. Sci. U.S.A.">
        <title>Twelve previously unknown phage genera are ubiquitous in global oceans.</title>
        <authorList>
            <person name="Holmfeldt K."/>
            <person name="Solonenko N."/>
            <person name="Shah M."/>
            <person name="Corrier K."/>
            <person name="Riemann L."/>
            <person name="Verberkmoes N.C."/>
            <person name="Sullivan M.B."/>
        </authorList>
    </citation>
    <scope>NUCLEOTIDE SEQUENCE [LARGE SCALE GENOMIC DNA]</scope>
    <source>
        <strain evidence="1">Phi19:3</strain>
    </source>
</reference>
<reference evidence="2" key="2">
    <citation type="submission" date="2013-03" db="EMBL/GenBank/DDBJ databases">
        <title>The Cellulophaga phages: a novel, diverse, and globally ubiquitous model system.</title>
        <authorList>
            <person name="Holmfeldt K."/>
            <person name="Solonenko N."/>
            <person name="Shah M."/>
            <person name="Corrier K."/>
            <person name="Riemann L."/>
            <person name="VerBerkmoes N.C."/>
            <person name="Sullivan M.B."/>
        </authorList>
    </citation>
    <scope>NUCLEOTIDE SEQUENCE [LARGE SCALE GENOMIC DNA]</scope>
</reference>
<dbReference type="EMBL" id="KC821608">
    <property type="protein sequence ID" value="AGO47466.1"/>
    <property type="molecule type" value="Genomic_DNA"/>
</dbReference>
<dbReference type="OrthoDB" id="31185at10239"/>
<proteinExistence type="predicted"/>
<organism evidence="1 2">
    <name type="scientific">Cellulophaga phage phi19:3</name>
    <dbReference type="NCBI Taxonomy" id="1327971"/>
    <lineage>
        <taxon>Viruses</taxon>
        <taxon>Duplodnaviria</taxon>
        <taxon>Heunggongvirae</taxon>
        <taxon>Uroviricota</taxon>
        <taxon>Caudoviricetes</taxon>
        <taxon>Pachyviridae</taxon>
        <taxon>Baltivirus</taxon>
        <taxon>Baltivirus phi19tres</taxon>
    </lineage>
</organism>
<gene>
    <name evidence="1" type="ORF">Phi19:3_gp062</name>
</gene>
<dbReference type="RefSeq" id="YP_008240847.1">
    <property type="nucleotide sequence ID" value="NC_021789.1"/>
</dbReference>